<evidence type="ECO:0000313" key="2">
    <source>
        <dbReference type="Proteomes" id="UP001214301"/>
    </source>
</evidence>
<organism evidence="1 2">
    <name type="scientific">Pseudomonas capeferrum</name>
    <dbReference type="NCBI Taxonomy" id="1495066"/>
    <lineage>
        <taxon>Bacteria</taxon>
        <taxon>Pseudomonadati</taxon>
        <taxon>Pseudomonadota</taxon>
        <taxon>Gammaproteobacteria</taxon>
        <taxon>Pseudomonadales</taxon>
        <taxon>Pseudomonadaceae</taxon>
        <taxon>Pseudomonas</taxon>
    </lineage>
</organism>
<protein>
    <submittedName>
        <fullName evidence="1">Uncharacterized protein</fullName>
    </submittedName>
</protein>
<reference evidence="1 2" key="1">
    <citation type="journal article" date="2020" name="Front. Microbiol.">
        <title>Toward Biorecycling: Isolation of a Soil Bacterium That Grows on a Polyurethane Oligomer and Monomer.</title>
        <authorList>
            <person name="Espinosa M.J.C."/>
            <person name="Blanco A.C."/>
            <person name="Schmidgall T."/>
            <person name="Atanasoff-Kardjalieff A.K."/>
            <person name="Kappelmeyer U."/>
            <person name="Tischler D."/>
            <person name="Pieper D.H."/>
            <person name="Heipieper H.J."/>
            <person name="Eberlein C."/>
        </authorList>
    </citation>
    <scope>NUCLEOTIDE SEQUENCE [LARGE SCALE GENOMIC DNA]</scope>
    <source>
        <strain evidence="1 2">TDA1</strain>
    </source>
</reference>
<dbReference type="EMBL" id="CP116669">
    <property type="protein sequence ID" value="WCI02606.1"/>
    <property type="molecule type" value="Genomic_DNA"/>
</dbReference>
<keyword evidence="2" id="KW-1185">Reference proteome</keyword>
<evidence type="ECO:0000313" key="1">
    <source>
        <dbReference type="EMBL" id="WCI02606.1"/>
    </source>
</evidence>
<name>A0ABY7RG58_9PSED</name>
<accession>A0ABY7RG58</accession>
<dbReference type="RefSeq" id="WP_033697759.1">
    <property type="nucleotide sequence ID" value="NZ_CAXAPI010000018.1"/>
</dbReference>
<dbReference type="Proteomes" id="UP001214301">
    <property type="component" value="Chromosome"/>
</dbReference>
<gene>
    <name evidence="1" type="ORF">PMC74_12240</name>
</gene>
<proteinExistence type="predicted"/>
<dbReference type="GeneID" id="301034950"/>
<sequence length="135" mass="14441">MPTITVTCAPLQAIERKRLALAFTRQLKALGAEPAHCMVFFNPLTPGCVFGAGMPLPTVDGDGAALQFYLRITLSVARDAIAHAVLAEGLHRCLATHYPDAFVYLQFDPILPEQVFYSTGAELINAGNPQGTTGP</sequence>